<name>A0A067DBF7_CITSI</name>
<proteinExistence type="predicted"/>
<evidence type="ECO:0000256" key="1">
    <source>
        <dbReference type="SAM" id="MobiDB-lite"/>
    </source>
</evidence>
<evidence type="ECO:0000313" key="2">
    <source>
        <dbReference type="EMBL" id="KDO35966.1"/>
    </source>
</evidence>
<organism evidence="2 3">
    <name type="scientific">Citrus sinensis</name>
    <name type="common">Sweet orange</name>
    <name type="synonym">Citrus aurantium var. sinensis</name>
    <dbReference type="NCBI Taxonomy" id="2711"/>
    <lineage>
        <taxon>Eukaryota</taxon>
        <taxon>Viridiplantae</taxon>
        <taxon>Streptophyta</taxon>
        <taxon>Embryophyta</taxon>
        <taxon>Tracheophyta</taxon>
        <taxon>Spermatophyta</taxon>
        <taxon>Magnoliopsida</taxon>
        <taxon>eudicotyledons</taxon>
        <taxon>Gunneridae</taxon>
        <taxon>Pentapetalae</taxon>
        <taxon>rosids</taxon>
        <taxon>malvids</taxon>
        <taxon>Sapindales</taxon>
        <taxon>Rutaceae</taxon>
        <taxon>Aurantioideae</taxon>
        <taxon>Citrus</taxon>
    </lineage>
</organism>
<dbReference type="Proteomes" id="UP000027120">
    <property type="component" value="Unassembled WGS sequence"/>
</dbReference>
<dbReference type="EMBL" id="KK796473">
    <property type="protein sequence ID" value="KDO35966.1"/>
    <property type="molecule type" value="Genomic_DNA"/>
</dbReference>
<reference evidence="2 3" key="1">
    <citation type="submission" date="2014-04" db="EMBL/GenBank/DDBJ databases">
        <authorList>
            <consortium name="International Citrus Genome Consortium"/>
            <person name="Gmitter F."/>
            <person name="Chen C."/>
            <person name="Farmerie W."/>
            <person name="Harkins T."/>
            <person name="Desany B."/>
            <person name="Mohiuddin M."/>
            <person name="Kodira C."/>
            <person name="Borodovsky M."/>
            <person name="Lomsadze A."/>
            <person name="Burns P."/>
            <person name="Jenkins J."/>
            <person name="Prochnik S."/>
            <person name="Shu S."/>
            <person name="Chapman J."/>
            <person name="Pitluck S."/>
            <person name="Schmutz J."/>
            <person name="Rokhsar D."/>
        </authorList>
    </citation>
    <scope>NUCLEOTIDE SEQUENCE</scope>
</reference>
<dbReference type="AlphaFoldDB" id="A0A067DBF7"/>
<gene>
    <name evidence="2" type="ORF">CISIN_1g035109mg</name>
</gene>
<sequence>MGPPTAKRQQKSGVSPCYKGTGKWLKRQTDSRFVRKQTKRILKKCYKFVSASLLAFSRIFCTRRDNLLQATAP</sequence>
<accession>A0A067DBF7</accession>
<protein>
    <submittedName>
        <fullName evidence="2">Uncharacterized protein</fullName>
    </submittedName>
</protein>
<keyword evidence="3" id="KW-1185">Reference proteome</keyword>
<feature type="region of interest" description="Disordered" evidence="1">
    <location>
        <begin position="1"/>
        <end position="20"/>
    </location>
</feature>
<evidence type="ECO:0000313" key="3">
    <source>
        <dbReference type="Proteomes" id="UP000027120"/>
    </source>
</evidence>